<keyword evidence="4 7" id="KW-0812">Transmembrane</keyword>
<comment type="caution">
    <text evidence="9">The sequence shown here is derived from an EMBL/GenBank/DDBJ whole genome shotgun (WGS) entry which is preliminary data.</text>
</comment>
<feature type="transmembrane region" description="Helical" evidence="7">
    <location>
        <begin position="72"/>
        <end position="91"/>
    </location>
</feature>
<comment type="similarity">
    <text evidence="2">Belongs to the EamA transporter family.</text>
</comment>
<keyword evidence="5 7" id="KW-1133">Transmembrane helix</keyword>
<protein>
    <submittedName>
        <fullName evidence="9">Drug/metabolite transporter permease</fullName>
    </submittedName>
</protein>
<dbReference type="Proteomes" id="UP000254141">
    <property type="component" value="Unassembled WGS sequence"/>
</dbReference>
<feature type="transmembrane region" description="Helical" evidence="7">
    <location>
        <begin position="189"/>
        <end position="206"/>
    </location>
</feature>
<feature type="transmembrane region" description="Helical" evidence="7">
    <location>
        <begin position="157"/>
        <end position="177"/>
    </location>
</feature>
<reference evidence="9 10" key="1">
    <citation type="submission" date="2018-06" db="EMBL/GenBank/DDBJ databases">
        <authorList>
            <consortium name="Pathogen Informatics"/>
            <person name="Doyle S."/>
        </authorList>
    </citation>
    <scope>NUCLEOTIDE SEQUENCE [LARGE SCALE GENOMIC DNA]</scope>
    <source>
        <strain evidence="9 10">NCTC5051</strain>
    </source>
</reference>
<feature type="domain" description="EamA" evidence="8">
    <location>
        <begin position="159"/>
        <end position="225"/>
    </location>
</feature>
<feature type="transmembrane region" description="Helical" evidence="7">
    <location>
        <begin position="132"/>
        <end position="151"/>
    </location>
</feature>
<dbReference type="AlphaFoldDB" id="A0AB74GXP5"/>
<feature type="transmembrane region" description="Helical" evidence="7">
    <location>
        <begin position="103"/>
        <end position="120"/>
    </location>
</feature>
<feature type="transmembrane region" description="Helical" evidence="7">
    <location>
        <begin position="38"/>
        <end position="60"/>
    </location>
</feature>
<name>A0AB74GXP5_KLEPN</name>
<evidence type="ECO:0000256" key="2">
    <source>
        <dbReference type="ARBA" id="ARBA00007362"/>
    </source>
</evidence>
<keyword evidence="6 7" id="KW-0472">Membrane</keyword>
<dbReference type="GO" id="GO:0005886">
    <property type="term" value="C:plasma membrane"/>
    <property type="evidence" value="ECO:0007669"/>
    <property type="project" value="UniProtKB-SubCell"/>
</dbReference>
<sequence>MKQQAGIGIILALTTAMCWGALPIAMKQVLEVMAPPTVVFYRFLMASIGLGAILAIKGKLPPMRIFRKPRWLVLLAIATGGLFGNFILFSSSLQYLSPTASQVIGQLSPVGMMVASVVILKERMRGTQVVGALMLLSGLVMFFNTSLIEIFTRLTDYTWGVIFGVAAATVWVSYGVAQKVLLRRLASQQILFLLYTLCTIALLPLAEPGVISRLSSWQLACLIFLRAEYPGRLRGSGGSHGALAGGAGQRVNHLDATVYATVF</sequence>
<evidence type="ECO:0000259" key="8">
    <source>
        <dbReference type="Pfam" id="PF00892"/>
    </source>
</evidence>
<feature type="transmembrane region" description="Helical" evidence="7">
    <location>
        <begin position="7"/>
        <end position="26"/>
    </location>
</feature>
<dbReference type="SUPFAM" id="SSF103481">
    <property type="entry name" value="Multidrug resistance efflux transporter EmrE"/>
    <property type="match status" value="1"/>
</dbReference>
<dbReference type="Gene3D" id="1.10.3730.20">
    <property type="match status" value="1"/>
</dbReference>
<evidence type="ECO:0000313" key="10">
    <source>
        <dbReference type="Proteomes" id="UP000254141"/>
    </source>
</evidence>
<evidence type="ECO:0000256" key="3">
    <source>
        <dbReference type="ARBA" id="ARBA00022475"/>
    </source>
</evidence>
<dbReference type="Pfam" id="PF00892">
    <property type="entry name" value="EamA"/>
    <property type="match status" value="2"/>
</dbReference>
<dbReference type="EMBL" id="UGLU01000001">
    <property type="protein sequence ID" value="STU53641.1"/>
    <property type="molecule type" value="Genomic_DNA"/>
</dbReference>
<evidence type="ECO:0000256" key="6">
    <source>
        <dbReference type="ARBA" id="ARBA00023136"/>
    </source>
</evidence>
<organism evidence="9 10">
    <name type="scientific">Klebsiella pneumoniae</name>
    <dbReference type="NCBI Taxonomy" id="573"/>
    <lineage>
        <taxon>Bacteria</taxon>
        <taxon>Pseudomonadati</taxon>
        <taxon>Pseudomonadota</taxon>
        <taxon>Gammaproteobacteria</taxon>
        <taxon>Enterobacterales</taxon>
        <taxon>Enterobacteriaceae</taxon>
        <taxon>Klebsiella/Raoultella group</taxon>
        <taxon>Klebsiella</taxon>
        <taxon>Klebsiella pneumoniae complex</taxon>
    </lineage>
</organism>
<accession>A0AB74GXP5</accession>
<gene>
    <name evidence="9" type="primary">yhbE</name>
    <name evidence="9" type="ORF">NCTC5051_04709</name>
</gene>
<evidence type="ECO:0000313" key="9">
    <source>
        <dbReference type="EMBL" id="STU53641.1"/>
    </source>
</evidence>
<feature type="domain" description="EamA" evidence="8">
    <location>
        <begin position="7"/>
        <end position="142"/>
    </location>
</feature>
<evidence type="ECO:0000256" key="1">
    <source>
        <dbReference type="ARBA" id="ARBA00004651"/>
    </source>
</evidence>
<dbReference type="PANTHER" id="PTHR22911">
    <property type="entry name" value="ACYL-MALONYL CONDENSING ENZYME-RELATED"/>
    <property type="match status" value="1"/>
</dbReference>
<dbReference type="PANTHER" id="PTHR22911:SF134">
    <property type="entry name" value="DMT FAMILY TRANSPORTER"/>
    <property type="match status" value="1"/>
</dbReference>
<keyword evidence="3" id="KW-1003">Cell membrane</keyword>
<dbReference type="InterPro" id="IPR000620">
    <property type="entry name" value="EamA_dom"/>
</dbReference>
<evidence type="ECO:0000256" key="5">
    <source>
        <dbReference type="ARBA" id="ARBA00022989"/>
    </source>
</evidence>
<proteinExistence type="inferred from homology"/>
<evidence type="ECO:0000256" key="7">
    <source>
        <dbReference type="SAM" id="Phobius"/>
    </source>
</evidence>
<dbReference type="InterPro" id="IPR037185">
    <property type="entry name" value="EmrE-like"/>
</dbReference>
<evidence type="ECO:0000256" key="4">
    <source>
        <dbReference type="ARBA" id="ARBA00022692"/>
    </source>
</evidence>
<comment type="subcellular location">
    <subcellularLocation>
        <location evidence="1">Cell membrane</location>
        <topology evidence="1">Multi-pass membrane protein</topology>
    </subcellularLocation>
</comment>